<name>A0A3P7IKR1_STRVU</name>
<keyword evidence="3" id="KW-1185">Reference proteome</keyword>
<evidence type="ECO:0000313" key="2">
    <source>
        <dbReference type="EMBL" id="VDM70386.1"/>
    </source>
</evidence>
<dbReference type="AlphaFoldDB" id="A0A3P7IKR1"/>
<dbReference type="EMBL" id="UYYB01015868">
    <property type="protein sequence ID" value="VDM70386.1"/>
    <property type="molecule type" value="Genomic_DNA"/>
</dbReference>
<evidence type="ECO:0000256" key="1">
    <source>
        <dbReference type="SAM" id="MobiDB-lite"/>
    </source>
</evidence>
<feature type="compositionally biased region" description="Polar residues" evidence="1">
    <location>
        <begin position="105"/>
        <end position="121"/>
    </location>
</feature>
<feature type="compositionally biased region" description="Basic and acidic residues" evidence="1">
    <location>
        <begin position="87"/>
        <end position="103"/>
    </location>
</feature>
<gene>
    <name evidence="2" type="ORF">SVUK_LOCUS5384</name>
</gene>
<reference evidence="2 3" key="1">
    <citation type="submission" date="2018-11" db="EMBL/GenBank/DDBJ databases">
        <authorList>
            <consortium name="Pathogen Informatics"/>
        </authorList>
    </citation>
    <scope>NUCLEOTIDE SEQUENCE [LARGE SCALE GENOMIC DNA]</scope>
</reference>
<evidence type="ECO:0000313" key="3">
    <source>
        <dbReference type="Proteomes" id="UP000270094"/>
    </source>
</evidence>
<feature type="region of interest" description="Disordered" evidence="1">
    <location>
        <begin position="1"/>
        <end position="121"/>
    </location>
</feature>
<dbReference type="OrthoDB" id="5870611at2759"/>
<accession>A0A3P7IKR1</accession>
<feature type="compositionally biased region" description="Basic and acidic residues" evidence="1">
    <location>
        <begin position="69"/>
        <end position="80"/>
    </location>
</feature>
<sequence>MEQGKDAAAQKMEQGKNAVGQKAQGKQDFGQVMEGGTNVPGQPKKNVAPPTKVEQGAGKEMIHHPKNTNPEDRKDFKQYNKDGTVNKFHESRAEGEAKLDPNRDYATQTFQTSGAAQAVQN</sequence>
<proteinExistence type="predicted"/>
<organism evidence="2 3">
    <name type="scientific">Strongylus vulgaris</name>
    <name type="common">Blood worm</name>
    <dbReference type="NCBI Taxonomy" id="40348"/>
    <lineage>
        <taxon>Eukaryota</taxon>
        <taxon>Metazoa</taxon>
        <taxon>Ecdysozoa</taxon>
        <taxon>Nematoda</taxon>
        <taxon>Chromadorea</taxon>
        <taxon>Rhabditida</taxon>
        <taxon>Rhabditina</taxon>
        <taxon>Rhabditomorpha</taxon>
        <taxon>Strongyloidea</taxon>
        <taxon>Strongylidae</taxon>
        <taxon>Strongylus</taxon>
    </lineage>
</organism>
<dbReference type="Proteomes" id="UP000270094">
    <property type="component" value="Unassembled WGS sequence"/>
</dbReference>
<protein>
    <submittedName>
        <fullName evidence="2">Uncharacterized protein</fullName>
    </submittedName>
</protein>